<reference evidence="16 17" key="1">
    <citation type="submission" date="2019-12" db="EMBL/GenBank/DDBJ databases">
        <authorList>
            <person name="Alioto T."/>
            <person name="Alioto T."/>
            <person name="Gomez Garrido J."/>
        </authorList>
    </citation>
    <scope>NUCLEOTIDE SEQUENCE [LARGE SCALE GENOMIC DNA]</scope>
</reference>
<dbReference type="InterPro" id="IPR000719">
    <property type="entry name" value="Prot_kinase_dom"/>
</dbReference>
<evidence type="ECO:0000256" key="9">
    <source>
        <dbReference type="ARBA" id="ARBA00022840"/>
    </source>
</evidence>
<proteinExistence type="inferred from homology"/>
<keyword evidence="10" id="KW-1133">Transmembrane helix</keyword>
<evidence type="ECO:0000256" key="12">
    <source>
        <dbReference type="ARBA" id="ARBA00023170"/>
    </source>
</evidence>
<keyword evidence="9" id="KW-0067">ATP-binding</keyword>
<dbReference type="Proteomes" id="UP000594638">
    <property type="component" value="Unassembled WGS sequence"/>
</dbReference>
<comment type="similarity">
    <text evidence="3">In the C-terminal section; belongs to the protein kinase superfamily. Ser/Thr protein kinase family.</text>
</comment>
<dbReference type="AlphaFoldDB" id="A0A8S0UR85"/>
<keyword evidence="17" id="KW-1185">Reference proteome</keyword>
<gene>
    <name evidence="16" type="ORF">OLEA9_A030830</name>
</gene>
<dbReference type="FunFam" id="3.30.200.20:FF:000162">
    <property type="entry name" value="Adenine nucleotide alpha hydrolase-like domain kinase"/>
    <property type="match status" value="1"/>
</dbReference>
<organism evidence="16 17">
    <name type="scientific">Olea europaea subsp. europaea</name>
    <dbReference type="NCBI Taxonomy" id="158383"/>
    <lineage>
        <taxon>Eukaryota</taxon>
        <taxon>Viridiplantae</taxon>
        <taxon>Streptophyta</taxon>
        <taxon>Embryophyta</taxon>
        <taxon>Tracheophyta</taxon>
        <taxon>Spermatophyta</taxon>
        <taxon>Magnoliopsida</taxon>
        <taxon>eudicotyledons</taxon>
        <taxon>Gunneridae</taxon>
        <taxon>Pentapetalae</taxon>
        <taxon>asterids</taxon>
        <taxon>lamiids</taxon>
        <taxon>Lamiales</taxon>
        <taxon>Oleaceae</taxon>
        <taxon>Oleeae</taxon>
        <taxon>Olea</taxon>
    </lineage>
</organism>
<evidence type="ECO:0000313" key="17">
    <source>
        <dbReference type="Proteomes" id="UP000594638"/>
    </source>
</evidence>
<dbReference type="Pfam" id="PF00069">
    <property type="entry name" value="Pkinase"/>
    <property type="match status" value="1"/>
</dbReference>
<accession>A0A8S0UR85</accession>
<feature type="compositionally biased region" description="Polar residues" evidence="14">
    <location>
        <begin position="55"/>
        <end position="66"/>
    </location>
</feature>
<keyword evidence="5" id="KW-0723">Serine/threonine-protein kinase</keyword>
<evidence type="ECO:0000256" key="2">
    <source>
        <dbReference type="ARBA" id="ARBA00008536"/>
    </source>
</evidence>
<comment type="similarity">
    <text evidence="2">In the N-terminal section; belongs to the leguminous lectin family.</text>
</comment>
<evidence type="ECO:0000256" key="14">
    <source>
        <dbReference type="SAM" id="MobiDB-lite"/>
    </source>
</evidence>
<evidence type="ECO:0000256" key="7">
    <source>
        <dbReference type="ARBA" id="ARBA00022729"/>
    </source>
</evidence>
<evidence type="ECO:0000313" key="16">
    <source>
        <dbReference type="EMBL" id="CAA3020338.1"/>
    </source>
</evidence>
<keyword evidence="16" id="KW-0418">Kinase</keyword>
<comment type="subcellular location">
    <subcellularLocation>
        <location evidence="1">Cell membrane</location>
        <topology evidence="1">Single-pass type I membrane protein</topology>
    </subcellularLocation>
</comment>
<dbReference type="InterPro" id="IPR011009">
    <property type="entry name" value="Kinase-like_dom_sf"/>
</dbReference>
<keyword evidence="6" id="KW-0812">Transmembrane</keyword>
<evidence type="ECO:0000256" key="1">
    <source>
        <dbReference type="ARBA" id="ARBA00004251"/>
    </source>
</evidence>
<keyword evidence="8" id="KW-0547">Nucleotide-binding</keyword>
<sequence>MTKNSSISAFTPNSNDHSFSSQDESSQNTTPEKSGNDAKVENKYVVSLPMKQKQRSPQRSSDSTTKVPKKEIIREFMEFRPRYESIFSAKQEQQGSNAEGGNKYAVSPLMMEKQRSSRRSSDVPVLSTDNGMNNGLDLITFIYSEIQIATENFSSDNLLGEGRYGVAYKGQLKDGQLIMAKVLKEASTQGSAEFHSEVYALSFARHKNIARLLGYCCKENINILVYEYVCNKSLEWHLFDNADRVLEWLTRRSIAIGIAQGLRYLHEECRRYPIVHLDVRPSQILLADDFVPMLGDFGLAKWKTDEADRETRILGTLGNLAPEYTENDNVSIKSDVYAFGVVLLQLISGRRIVDSTGDDSQQSIIQWALPLIQTLALEKLVDPRLGDSYRIYELYHMAKTACLCVKMDPAMRPSMGEVLHLLDGKHNHFL</sequence>
<dbReference type="GO" id="GO:0005886">
    <property type="term" value="C:plasma membrane"/>
    <property type="evidence" value="ECO:0007669"/>
    <property type="project" value="UniProtKB-SubCell"/>
</dbReference>
<evidence type="ECO:0000256" key="5">
    <source>
        <dbReference type="ARBA" id="ARBA00022527"/>
    </source>
</evidence>
<keyword evidence="11" id="KW-0472">Membrane</keyword>
<evidence type="ECO:0000259" key="15">
    <source>
        <dbReference type="PROSITE" id="PS50011"/>
    </source>
</evidence>
<dbReference type="Gramene" id="OE9A030830T3">
    <property type="protein sequence ID" value="OE9A030830C3"/>
    <property type="gene ID" value="OE9A030830"/>
</dbReference>
<protein>
    <submittedName>
        <fullName evidence="16">Receptor-like cytosolic serine threonine- kinase RBK1</fullName>
    </submittedName>
</protein>
<dbReference type="GO" id="GO:0005524">
    <property type="term" value="F:ATP binding"/>
    <property type="evidence" value="ECO:0007669"/>
    <property type="project" value="UniProtKB-KW"/>
</dbReference>
<evidence type="ECO:0000256" key="6">
    <source>
        <dbReference type="ARBA" id="ARBA00022692"/>
    </source>
</evidence>
<evidence type="ECO:0000256" key="13">
    <source>
        <dbReference type="ARBA" id="ARBA00023180"/>
    </source>
</evidence>
<dbReference type="PANTHER" id="PTHR47989:SF14">
    <property type="entry name" value="INACTIVE PROTEIN KINASE SELMODRAFT_444075"/>
    <property type="match status" value="1"/>
</dbReference>
<dbReference type="FunFam" id="1.10.510.10:FF:000240">
    <property type="entry name" value="Lectin-domain containing receptor kinase A4.3"/>
    <property type="match status" value="1"/>
</dbReference>
<feature type="compositionally biased region" description="Polar residues" evidence="14">
    <location>
        <begin position="1"/>
        <end position="33"/>
    </location>
</feature>
<dbReference type="Gene3D" id="3.30.200.20">
    <property type="entry name" value="Phosphorylase Kinase, domain 1"/>
    <property type="match status" value="1"/>
</dbReference>
<name>A0A8S0UR85_OLEEU</name>
<dbReference type="GO" id="GO:0004674">
    <property type="term" value="F:protein serine/threonine kinase activity"/>
    <property type="evidence" value="ECO:0007669"/>
    <property type="project" value="UniProtKB-KW"/>
</dbReference>
<keyword evidence="16" id="KW-0808">Transferase</keyword>
<keyword evidence="7" id="KW-0732">Signal</keyword>
<comment type="caution">
    <text evidence="16">The sequence shown here is derived from an EMBL/GenBank/DDBJ whole genome shotgun (WGS) entry which is preliminary data.</text>
</comment>
<evidence type="ECO:0000256" key="10">
    <source>
        <dbReference type="ARBA" id="ARBA00022989"/>
    </source>
</evidence>
<evidence type="ECO:0000256" key="11">
    <source>
        <dbReference type="ARBA" id="ARBA00023136"/>
    </source>
</evidence>
<keyword evidence="13" id="KW-0325">Glycoprotein</keyword>
<keyword evidence="4" id="KW-1003">Cell membrane</keyword>
<dbReference type="Gene3D" id="1.10.510.10">
    <property type="entry name" value="Transferase(Phosphotransferase) domain 1"/>
    <property type="match status" value="1"/>
</dbReference>
<dbReference type="SUPFAM" id="SSF56112">
    <property type="entry name" value="Protein kinase-like (PK-like)"/>
    <property type="match status" value="1"/>
</dbReference>
<evidence type="ECO:0000256" key="8">
    <source>
        <dbReference type="ARBA" id="ARBA00022741"/>
    </source>
</evidence>
<dbReference type="PROSITE" id="PS50011">
    <property type="entry name" value="PROTEIN_KINASE_DOM"/>
    <property type="match status" value="1"/>
</dbReference>
<dbReference type="PANTHER" id="PTHR47989">
    <property type="entry name" value="OS01G0750732 PROTEIN"/>
    <property type="match status" value="1"/>
</dbReference>
<evidence type="ECO:0000256" key="4">
    <source>
        <dbReference type="ARBA" id="ARBA00022475"/>
    </source>
</evidence>
<feature type="domain" description="Protein kinase" evidence="15">
    <location>
        <begin position="153"/>
        <end position="429"/>
    </location>
</feature>
<dbReference type="EMBL" id="CACTIH010009037">
    <property type="protein sequence ID" value="CAA3020338.1"/>
    <property type="molecule type" value="Genomic_DNA"/>
</dbReference>
<keyword evidence="12 16" id="KW-0675">Receptor</keyword>
<evidence type="ECO:0000256" key="3">
    <source>
        <dbReference type="ARBA" id="ARBA00010217"/>
    </source>
</evidence>
<dbReference type="GO" id="GO:0002229">
    <property type="term" value="P:defense response to oomycetes"/>
    <property type="evidence" value="ECO:0007669"/>
    <property type="project" value="UniProtKB-ARBA"/>
</dbReference>
<dbReference type="OrthoDB" id="10252171at2759"/>
<feature type="region of interest" description="Disordered" evidence="14">
    <location>
        <begin position="1"/>
        <end position="71"/>
    </location>
</feature>